<comment type="caution">
    <text evidence="1">The sequence shown here is derived from an EMBL/GenBank/DDBJ whole genome shotgun (WGS) entry which is preliminary data.</text>
</comment>
<protein>
    <submittedName>
        <fullName evidence="1">Uncharacterized protein</fullName>
    </submittedName>
</protein>
<dbReference type="EMBL" id="AMFJ01000385">
    <property type="protein sequence ID" value="EKE27989.1"/>
    <property type="molecule type" value="Genomic_DNA"/>
</dbReference>
<reference evidence="1" key="1">
    <citation type="journal article" date="2012" name="Science">
        <title>Fermentation, hydrogen, and sulfur metabolism in multiple uncultivated bacterial phyla.</title>
        <authorList>
            <person name="Wrighton K.C."/>
            <person name="Thomas B.C."/>
            <person name="Sharon I."/>
            <person name="Miller C.S."/>
            <person name="Castelle C.J."/>
            <person name="VerBerkmoes N.C."/>
            <person name="Wilkins M.J."/>
            <person name="Hettich R.L."/>
            <person name="Lipton M.S."/>
            <person name="Williams K.H."/>
            <person name="Long P.E."/>
            <person name="Banfield J.F."/>
        </authorList>
    </citation>
    <scope>NUCLEOTIDE SEQUENCE [LARGE SCALE GENOMIC DNA]</scope>
</reference>
<accession>K2GCM6</accession>
<sequence length="326" mass="39970">MSFCIESDKENVLNYSRMVKKTSERRNSRIADSIDQLLQNRKWYRNKIIMTTWSDWRLENKSHEWLRSNMEFIIVEKPELEIYSQHPKSAEDLCRVVSRNVSFLLDWIELKTIGSDKLISFENDNNLVFPTRIWDSLPVWWNNELYSWLRRMVSEEILSNKKLSTYFKKRLDVHNRAQKNWKSNFKNKKFEMYDLDNNLLFYDPENANEWVKYWPLRVIQYSLALALMRKIRNIWAHPDFIDSLPTNILDRLDFFKDNWYAKLSQWEMDHIKYIYAYFLKIYHQLQFEYAFSEKTEFLITKDDSQDIKQMLIYLSESFWVEKLLKT</sequence>
<dbReference type="AlphaFoldDB" id="K2GCM6"/>
<gene>
    <name evidence="1" type="ORF">ACD_3C00111G0006</name>
</gene>
<organism evidence="1">
    <name type="scientific">uncultured bacterium</name>
    <name type="common">gcode 4</name>
    <dbReference type="NCBI Taxonomy" id="1234023"/>
    <lineage>
        <taxon>Bacteria</taxon>
        <taxon>environmental samples</taxon>
    </lineage>
</organism>
<name>K2GCM6_9BACT</name>
<evidence type="ECO:0000313" key="1">
    <source>
        <dbReference type="EMBL" id="EKE27989.1"/>
    </source>
</evidence>
<proteinExistence type="predicted"/>